<dbReference type="Proteomes" id="UP000799537">
    <property type="component" value="Unassembled WGS sequence"/>
</dbReference>
<protein>
    <recommendedName>
        <fullName evidence="3">SnoaL-like domain-containing protein</fullName>
    </recommendedName>
</protein>
<accession>A0A6A6CG29</accession>
<dbReference type="AlphaFoldDB" id="A0A6A6CG29"/>
<evidence type="ECO:0008006" key="3">
    <source>
        <dbReference type="Google" id="ProtNLM"/>
    </source>
</evidence>
<evidence type="ECO:0000313" key="2">
    <source>
        <dbReference type="Proteomes" id="UP000799537"/>
    </source>
</evidence>
<name>A0A6A6CG29_ZASCE</name>
<evidence type="ECO:0000313" key="1">
    <source>
        <dbReference type="EMBL" id="KAF2164619.1"/>
    </source>
</evidence>
<gene>
    <name evidence="1" type="ORF">M409DRAFT_25016</name>
</gene>
<sequence>MTTTNNSPLYTAIRTTALAYITSFTTARTQNNATLLNTVCAPDCKRFYSPISLQSLLPPSFSAGESNTHYAIRMQVELDTTSQSRETDIRQVVVDEGQRKAVVNAVLWNKSVKTGREYAFEFAFFFDLDGEGRLVERVQVFADPGMAKRFFEGNEEVGESVKD</sequence>
<dbReference type="RefSeq" id="XP_033665508.1">
    <property type="nucleotide sequence ID" value="XM_033807500.1"/>
</dbReference>
<organism evidence="1 2">
    <name type="scientific">Zasmidium cellare ATCC 36951</name>
    <dbReference type="NCBI Taxonomy" id="1080233"/>
    <lineage>
        <taxon>Eukaryota</taxon>
        <taxon>Fungi</taxon>
        <taxon>Dikarya</taxon>
        <taxon>Ascomycota</taxon>
        <taxon>Pezizomycotina</taxon>
        <taxon>Dothideomycetes</taxon>
        <taxon>Dothideomycetidae</taxon>
        <taxon>Mycosphaerellales</taxon>
        <taxon>Mycosphaerellaceae</taxon>
        <taxon>Zasmidium</taxon>
    </lineage>
</organism>
<keyword evidence="2" id="KW-1185">Reference proteome</keyword>
<reference evidence="1" key="1">
    <citation type="journal article" date="2020" name="Stud. Mycol.">
        <title>101 Dothideomycetes genomes: a test case for predicting lifestyles and emergence of pathogens.</title>
        <authorList>
            <person name="Haridas S."/>
            <person name="Albert R."/>
            <person name="Binder M."/>
            <person name="Bloem J."/>
            <person name="Labutti K."/>
            <person name="Salamov A."/>
            <person name="Andreopoulos B."/>
            <person name="Baker S."/>
            <person name="Barry K."/>
            <person name="Bills G."/>
            <person name="Bluhm B."/>
            <person name="Cannon C."/>
            <person name="Castanera R."/>
            <person name="Culley D."/>
            <person name="Daum C."/>
            <person name="Ezra D."/>
            <person name="Gonzalez J."/>
            <person name="Henrissat B."/>
            <person name="Kuo A."/>
            <person name="Liang C."/>
            <person name="Lipzen A."/>
            <person name="Lutzoni F."/>
            <person name="Magnuson J."/>
            <person name="Mondo S."/>
            <person name="Nolan M."/>
            <person name="Ohm R."/>
            <person name="Pangilinan J."/>
            <person name="Park H.-J."/>
            <person name="Ramirez L."/>
            <person name="Alfaro M."/>
            <person name="Sun H."/>
            <person name="Tritt A."/>
            <person name="Yoshinaga Y."/>
            <person name="Zwiers L.-H."/>
            <person name="Turgeon B."/>
            <person name="Goodwin S."/>
            <person name="Spatafora J."/>
            <person name="Crous P."/>
            <person name="Grigoriev I."/>
        </authorList>
    </citation>
    <scope>NUCLEOTIDE SEQUENCE</scope>
    <source>
        <strain evidence="1">ATCC 36951</strain>
    </source>
</reference>
<proteinExistence type="predicted"/>
<dbReference type="EMBL" id="ML993603">
    <property type="protein sequence ID" value="KAF2164619.1"/>
    <property type="molecule type" value="Genomic_DNA"/>
</dbReference>
<dbReference type="GeneID" id="54560772"/>